<feature type="chain" id="PRO_5009184409" description="DUF2808 domain-containing protein" evidence="1">
    <location>
        <begin position="22"/>
        <end position="185"/>
    </location>
</feature>
<gene>
    <name evidence="2" type="ORF">BH720_04525</name>
</gene>
<reference evidence="2" key="1">
    <citation type="submission" date="2016-09" db="EMBL/GenBank/DDBJ databases">
        <title>Draft genome of thermotolerant cyanobacterium Desertifilum sp. strain IPPAS B-1220.</title>
        <authorList>
            <person name="Sinetova M.A."/>
            <person name="Bolakhan K."/>
            <person name="Zayadan B.K."/>
            <person name="Mironov K.S."/>
            <person name="Ustinova V."/>
            <person name="Kupriyanova E.V."/>
            <person name="Sidorov R.A."/>
            <person name="Skrypnik A.N."/>
            <person name="Gogoleva N.E."/>
            <person name="Gogolev Y.V."/>
            <person name="Los D.A."/>
        </authorList>
    </citation>
    <scope>NUCLEOTIDE SEQUENCE [LARGE SCALE GENOMIC DNA]</scope>
    <source>
        <strain evidence="2">IPPAS B-1220</strain>
    </source>
</reference>
<dbReference type="OrthoDB" id="423147at2"/>
<feature type="signal peptide" evidence="1">
    <location>
        <begin position="1"/>
        <end position="21"/>
    </location>
</feature>
<accession>A0A1E5QP96</accession>
<dbReference type="EMBL" id="MJGC01000038">
    <property type="protein sequence ID" value="OEJ76441.1"/>
    <property type="molecule type" value="Genomic_DNA"/>
</dbReference>
<protein>
    <recommendedName>
        <fullName evidence="3">DUF2808 domain-containing protein</fullName>
    </recommendedName>
</protein>
<evidence type="ECO:0000313" key="2">
    <source>
        <dbReference type="EMBL" id="OEJ76441.1"/>
    </source>
</evidence>
<proteinExistence type="predicted"/>
<dbReference type="AlphaFoldDB" id="A0A1E5QP96"/>
<dbReference type="Pfam" id="PF10989">
    <property type="entry name" value="DUF2808"/>
    <property type="match status" value="1"/>
</dbReference>
<dbReference type="InterPro" id="IPR021256">
    <property type="entry name" value="DUF2808"/>
</dbReference>
<dbReference type="STRING" id="1781255.BH720_04525"/>
<organism evidence="2">
    <name type="scientific">Desertifilum tharense IPPAS B-1220</name>
    <dbReference type="NCBI Taxonomy" id="1781255"/>
    <lineage>
        <taxon>Bacteria</taxon>
        <taxon>Bacillati</taxon>
        <taxon>Cyanobacteriota</taxon>
        <taxon>Cyanophyceae</taxon>
        <taxon>Desertifilales</taxon>
        <taxon>Desertifilaceae</taxon>
        <taxon>Desertifilum</taxon>
    </lineage>
</organism>
<comment type="caution">
    <text evidence="2">The sequence shown here is derived from an EMBL/GenBank/DDBJ whole genome shotgun (WGS) entry which is preliminary data.</text>
</comment>
<name>A0A1E5QP96_9CYAN</name>
<sequence>MNLITRIGLTLAALASMGIHAHFAKAVQLADGSTHFVQPPRLLSASTSFNTVNVWHASYDFTLDLPENAGEPLQRVTIALREGGDFPQFFLQESRAFAGGSSRRGQALNLQGVTQDRQSQSLTVIFDPPVTPGQTVTIRLYPIRNPRFGGVYLFGVTAFPPGEQARGQFLGYGRLHFYEGDRFWY</sequence>
<evidence type="ECO:0008006" key="3">
    <source>
        <dbReference type="Google" id="ProtNLM"/>
    </source>
</evidence>
<keyword evidence="1" id="KW-0732">Signal</keyword>
<evidence type="ECO:0000256" key="1">
    <source>
        <dbReference type="SAM" id="SignalP"/>
    </source>
</evidence>